<dbReference type="InterPro" id="IPR045357">
    <property type="entry name" value="Aminopeptidase_N-like_N"/>
</dbReference>
<feature type="binding site" evidence="18 19">
    <location>
        <position position="345"/>
    </location>
    <ligand>
        <name>Zn(2+)</name>
        <dbReference type="ChEBI" id="CHEBI:29105"/>
        <label>2</label>
    </ligand>
</feature>
<dbReference type="PATRIC" id="fig|243230.17.peg.1061"/>
<evidence type="ECO:0007829" key="18">
    <source>
        <dbReference type="PDB" id="6A8Z"/>
    </source>
</evidence>
<feature type="active site" description="Proton acceptor" evidence="12">
    <location>
        <position position="323"/>
    </location>
</feature>
<dbReference type="OrthoDB" id="9814383at2"/>
<evidence type="ECO:0000259" key="14">
    <source>
        <dbReference type="Pfam" id="PF01433"/>
    </source>
</evidence>
<dbReference type="PDB" id="6KOY">
    <property type="method" value="X-ray"/>
    <property type="resolution" value="2.35 A"/>
    <property type="chains" value="A/B=36-472"/>
</dbReference>
<dbReference type="EC" id="3.4.11.2" evidence="4"/>
<dbReference type="PDBsum" id="6IFG"/>
<dbReference type="Pfam" id="PF17900">
    <property type="entry name" value="Peptidase_M1_N"/>
    <property type="match status" value="1"/>
</dbReference>
<dbReference type="AlphaFoldDB" id="Q9RVZ5"/>
<keyword evidence="7" id="KW-0645">Protease</keyword>
<sequence>MRRTALHSSTVGIRMRRALLRGLALSLTLGGAALGQSVGDSIFPSLGQRGLDVQHYDLHLTVPRPGEPHLSGDVTLTVGAREPLSRIVLDLLGPRVSAAQWNGQRVRWVQTAQKVEVTLPRPLRPGETGRLRLIYAGTPELSGDPGLPIRPGWQNEAGLSYSLSEPHGTRGFLPCNDHPSDPATFTVRVTVPASASAAASGLFTTQTERNGLKTLTFTQRVPVPTYALGLIVGPLERRTAPDVQLGTQTVHRRDIYAAGLPAGTTVPEGETARMLRVLSDWFGPYPDEVYGVALLPVRQLALETAGLTTMPATSNRERVRLHELAHQWFGDQVTLADWADTWLSEGFATYAELLWAESQGEDGQAMAADWYARLSVLPSRPLRATREEEIFDASAYFRGALALHALRLKVGDAAFGQFLHSYVKTFTGRPVSTTALLTLVKTQLGAEAEQTLRVWVEGRTLPPLPEPVGAPV</sequence>
<feature type="binding site" evidence="20">
    <location>
        <position position="52"/>
    </location>
    <ligand>
        <name>Zn(2+)</name>
        <dbReference type="ChEBI" id="CHEBI:29105"/>
        <label>1</label>
    </ligand>
</feature>
<dbReference type="InterPro" id="IPR034015">
    <property type="entry name" value="M1_LTA4H"/>
</dbReference>
<feature type="binding site" evidence="20">
    <location>
        <position position="53"/>
    </location>
    <ligand>
        <name>Zn(2+)</name>
        <dbReference type="ChEBI" id="CHEBI:29105"/>
        <label>1</label>
    </ligand>
</feature>
<keyword evidence="17" id="KW-1185">Reference proteome</keyword>
<dbReference type="PDBsum" id="6A8Z"/>
<dbReference type="Proteomes" id="UP000002524">
    <property type="component" value="Chromosome 1"/>
</dbReference>
<keyword evidence="11 16" id="KW-0482">Metalloprotease</keyword>
<dbReference type="PANTHER" id="PTHR45726">
    <property type="entry name" value="LEUKOTRIENE A-4 HYDROLASE"/>
    <property type="match status" value="1"/>
</dbReference>
<dbReference type="InterPro" id="IPR027268">
    <property type="entry name" value="Peptidase_M4/M1_CTD_sf"/>
</dbReference>
<feature type="active site" description="Proton donor" evidence="12">
    <location>
        <position position="396"/>
    </location>
</feature>
<comment type="catalytic activity">
    <reaction evidence="1">
        <text>Release of an N-terminal amino acid, Xaa-|-Yaa- from a peptide, amide or arylamide. Xaa is preferably Ala, but may be most amino acids including Pro (slow action). When a terminal hydrophobic residue is followed by a prolyl residue, the two may be released as an intact Xaa-Pro dipeptide.</text>
        <dbReference type="EC" id="3.4.11.2"/>
    </reaction>
</comment>
<evidence type="ECO:0000256" key="9">
    <source>
        <dbReference type="ARBA" id="ARBA00022801"/>
    </source>
</evidence>
<dbReference type="PDB" id="6A8Z">
    <property type="method" value="X-ray"/>
    <property type="resolution" value="2.04 A"/>
    <property type="chains" value="A/B=36-472"/>
</dbReference>
<keyword evidence="10 13" id="KW-0862">Zinc</keyword>
<dbReference type="PDBsum" id="6KP0"/>
<reference evidence="16 17" key="1">
    <citation type="journal article" date="1999" name="Science">
        <title>Genome sequence of the radioresistant bacterium Deinococcus radiodurans R1.</title>
        <authorList>
            <person name="White O."/>
            <person name="Eisen J.A."/>
            <person name="Heidelberg J.F."/>
            <person name="Hickey E.K."/>
            <person name="Peterson J.D."/>
            <person name="Dodson R.J."/>
            <person name="Haft D.H."/>
            <person name="Gwinn M.L."/>
            <person name="Nelson W.C."/>
            <person name="Richardson D.L."/>
            <person name="Moffat K.S."/>
            <person name="Qin H."/>
            <person name="Jiang L."/>
            <person name="Pamphile W."/>
            <person name="Crosby M."/>
            <person name="Shen M."/>
            <person name="Vamathevan J.J."/>
            <person name="Lam P."/>
            <person name="McDonald L."/>
            <person name="Utterback T."/>
            <person name="Zalewski C."/>
            <person name="Makarova K.S."/>
            <person name="Aravind L."/>
            <person name="Daly M.J."/>
            <person name="Minton K.W."/>
            <person name="Fleischmann R.D."/>
            <person name="Ketchum K.A."/>
            <person name="Nelson K.E."/>
            <person name="Salzberg S."/>
            <person name="Smith H.O."/>
            <person name="Venter J.C."/>
            <person name="Fraser C.M."/>
        </authorList>
    </citation>
    <scope>NUCLEOTIDE SEQUENCE [LARGE SCALE GENOMIC DNA]</scope>
    <source>
        <strain evidence="17">ATCC 13939 / DSM 20539 / JCM 16871 / LMG 4051 / NBRC 15346 / NCIMB 9279 / R1 / VKM B-1422</strain>
    </source>
</reference>
<dbReference type="Gene3D" id="2.60.40.1730">
    <property type="entry name" value="tricorn interacting facor f3 domain"/>
    <property type="match status" value="1"/>
</dbReference>
<evidence type="ECO:0000256" key="11">
    <source>
        <dbReference type="ARBA" id="ARBA00023049"/>
    </source>
</evidence>
<protein>
    <recommendedName>
        <fullName evidence="5">Aminopeptidase N</fullName>
        <ecNumber evidence="4">3.4.11.2</ecNumber>
    </recommendedName>
</protein>
<dbReference type="eggNOG" id="COG0308">
    <property type="taxonomic scope" value="Bacteria"/>
</dbReference>
<evidence type="ECO:0000256" key="1">
    <source>
        <dbReference type="ARBA" id="ARBA00000098"/>
    </source>
</evidence>
<keyword evidence="9" id="KW-0378">Hydrolase</keyword>
<dbReference type="PDBsum" id="6IFF"/>
<evidence type="ECO:0007829" key="21">
    <source>
        <dbReference type="PDB" id="6KOY"/>
    </source>
</evidence>
<feature type="binding site" evidence="18 19">
    <location>
        <position position="322"/>
    </location>
    <ligand>
        <name>Zn(2+)</name>
        <dbReference type="ChEBI" id="CHEBI:29105"/>
        <label>2</label>
    </ligand>
</feature>
<evidence type="ECO:0000256" key="7">
    <source>
        <dbReference type="ARBA" id="ARBA00022670"/>
    </source>
</evidence>
<dbReference type="PaxDb" id="243230-DR_0875"/>
<dbReference type="PANTHER" id="PTHR45726:SF3">
    <property type="entry name" value="LEUKOTRIENE A-4 HYDROLASE"/>
    <property type="match status" value="1"/>
</dbReference>
<evidence type="ECO:0000256" key="5">
    <source>
        <dbReference type="ARBA" id="ARBA00015611"/>
    </source>
</evidence>
<dbReference type="InterPro" id="IPR014782">
    <property type="entry name" value="Peptidase_M1_dom"/>
</dbReference>
<dbReference type="PDB" id="6KP1">
    <property type="method" value="X-ray"/>
    <property type="resolution" value="2.19 A"/>
    <property type="chains" value="A/B=36-472"/>
</dbReference>
<feature type="binding site" evidence="20">
    <location>
        <position position="181"/>
    </location>
    <ligand>
        <name>Zn(2+)</name>
        <dbReference type="ChEBI" id="CHEBI:29105"/>
        <label>1</label>
    </ligand>
</feature>
<name>Q9RVZ5_DEIRA</name>
<dbReference type="HOGENOM" id="CLU_014298_2_0_0"/>
<comment type="subcellular location">
    <subcellularLocation>
        <location evidence="2">Cytoplasm</location>
    </subcellularLocation>
</comment>
<proteinExistence type="evidence at protein level"/>
<dbReference type="PDB" id="6KP0">
    <property type="method" value="X-ray"/>
    <property type="resolution" value="2.10 A"/>
    <property type="chains" value="A/B=36-472"/>
</dbReference>
<evidence type="ECO:0000256" key="2">
    <source>
        <dbReference type="ARBA" id="ARBA00004496"/>
    </source>
</evidence>
<dbReference type="PDB" id="6IFG">
    <property type="method" value="X-ray"/>
    <property type="resolution" value="1.90 A"/>
    <property type="chains" value="A/B=36-472"/>
</dbReference>
<keyword evidence="6" id="KW-0963">Cytoplasm</keyword>
<reference evidence="19 21" key="3">
    <citation type="journal article" date="2020" name="Int. J. Biol. Macromol.">
        <title>Structural basis for the unusual substrate specificity of unique two-domain M1 metallopeptidase.</title>
        <authorList>
            <person name="Agrawal R."/>
            <person name="Goyal V.D."/>
            <person name="Singh R."/>
            <person name="Kumar A."/>
            <person name="Jamdar S.N."/>
            <person name="Kumar A."/>
            <person name="Makde R.D."/>
        </authorList>
    </citation>
    <scope>X-RAY CRYSTALLOGRAPHY (1.83 ANGSTROMS) OF 36-472 IN COMPLEX WITH ZN(2+)</scope>
</reference>
<evidence type="ECO:0000256" key="10">
    <source>
        <dbReference type="ARBA" id="ARBA00022833"/>
    </source>
</evidence>
<dbReference type="Pfam" id="PF01433">
    <property type="entry name" value="Peptidase_M1"/>
    <property type="match status" value="1"/>
</dbReference>
<dbReference type="GO" id="GO:0006508">
    <property type="term" value="P:proteolysis"/>
    <property type="evidence" value="ECO:0007669"/>
    <property type="project" value="UniProtKB-KW"/>
</dbReference>
<keyword evidence="8 13" id="KW-0479">Metal-binding</keyword>
<dbReference type="Gene3D" id="1.10.390.10">
    <property type="entry name" value="Neutral Protease Domain 2"/>
    <property type="match status" value="1"/>
</dbReference>
<feature type="binding site" evidence="18 19">
    <location>
        <position position="326"/>
    </location>
    <ligand>
        <name>Zn(2+)</name>
        <dbReference type="ChEBI" id="CHEBI:29105"/>
        <label>2</label>
    </ligand>
</feature>
<feature type="domain" description="Aminopeptidase N-like N-terminal" evidence="15">
    <location>
        <begin position="54"/>
        <end position="226"/>
    </location>
</feature>
<dbReference type="SMR" id="Q9RVZ5"/>
<feature type="binding site" evidence="20">
    <location>
        <position position="182"/>
    </location>
    <ligand>
        <name>Zn(2+)</name>
        <dbReference type="ChEBI" id="CHEBI:29105"/>
        <label>1</label>
    </ligand>
</feature>
<keyword evidence="18 19" id="KW-0002">3D-structure</keyword>
<evidence type="ECO:0000256" key="4">
    <source>
        <dbReference type="ARBA" id="ARBA00012564"/>
    </source>
</evidence>
<dbReference type="InParanoid" id="Q9RVZ5"/>
<dbReference type="PRINTS" id="PR00756">
    <property type="entry name" value="ALADIPTASE"/>
</dbReference>
<dbReference type="InterPro" id="IPR001930">
    <property type="entry name" value="Peptidase_M1"/>
</dbReference>
<evidence type="ECO:0007829" key="19">
    <source>
        <dbReference type="PDB" id="6IFF"/>
    </source>
</evidence>
<feature type="binding site" evidence="13">
    <location>
        <position position="322"/>
    </location>
    <ligand>
        <name>Zn(2+)</name>
        <dbReference type="ChEBI" id="CHEBI:29105"/>
        <note>catalytic</note>
    </ligand>
</feature>
<dbReference type="SUPFAM" id="SSF63737">
    <property type="entry name" value="Leukotriene A4 hydrolase N-terminal domain"/>
    <property type="match status" value="1"/>
</dbReference>
<dbReference type="CDD" id="cd09603">
    <property type="entry name" value="M1_APN_like"/>
    <property type="match status" value="1"/>
</dbReference>
<organism evidence="16 17">
    <name type="scientific">Deinococcus radiodurans (strain ATCC 13939 / DSM 20539 / JCM 16871 / CCUG 27074 / LMG 4051 / NBRC 15346 / NCIMB 9279 / VKM B-1422 / R1)</name>
    <dbReference type="NCBI Taxonomy" id="243230"/>
    <lineage>
        <taxon>Bacteria</taxon>
        <taxon>Thermotogati</taxon>
        <taxon>Deinococcota</taxon>
        <taxon>Deinococci</taxon>
        <taxon>Deinococcales</taxon>
        <taxon>Deinococcaceae</taxon>
        <taxon>Deinococcus</taxon>
    </lineage>
</organism>
<dbReference type="GO" id="GO:0008270">
    <property type="term" value="F:zinc ion binding"/>
    <property type="evidence" value="ECO:0007669"/>
    <property type="project" value="InterPro"/>
</dbReference>
<evidence type="ECO:0000256" key="3">
    <source>
        <dbReference type="ARBA" id="ARBA00010136"/>
    </source>
</evidence>
<evidence type="ECO:0000256" key="13">
    <source>
        <dbReference type="PIRSR" id="PIRSR634015-3"/>
    </source>
</evidence>
<evidence type="ECO:0007829" key="20">
    <source>
        <dbReference type="PDB" id="6IFG"/>
    </source>
</evidence>
<dbReference type="PDBsum" id="6KOY"/>
<evidence type="ECO:0000256" key="8">
    <source>
        <dbReference type="ARBA" id="ARBA00022723"/>
    </source>
</evidence>
<dbReference type="InterPro" id="IPR042097">
    <property type="entry name" value="Aminopeptidase_N-like_N_sf"/>
</dbReference>
<dbReference type="PDB" id="6IFF">
    <property type="method" value="X-ray"/>
    <property type="resolution" value="1.83 A"/>
    <property type="chains" value="A/B=36-472"/>
</dbReference>
<dbReference type="GO" id="GO:0005737">
    <property type="term" value="C:cytoplasm"/>
    <property type="evidence" value="ECO:0007669"/>
    <property type="project" value="UniProtKB-SubCell"/>
</dbReference>
<accession>Q9RVZ5</accession>
<feature type="binding site" evidence="13">
    <location>
        <position position="326"/>
    </location>
    <ligand>
        <name>Zn(2+)</name>
        <dbReference type="ChEBI" id="CHEBI:29105"/>
        <note>catalytic</note>
    </ligand>
</feature>
<dbReference type="SUPFAM" id="SSF55486">
    <property type="entry name" value="Metalloproteases ('zincins'), catalytic domain"/>
    <property type="match status" value="1"/>
</dbReference>
<reference evidence="18 20" key="2">
    <citation type="journal article" date="2019" name="J. Struct. Biol.">
        <title>Two-domain aminopeptidase of M1 family: Structural features for substrate binding and gating in absence of C-terminal domain.</title>
        <authorList>
            <person name="Agrawal R."/>
            <person name="Goyal V.D."/>
            <person name="Kumar A."/>
            <person name="Gaur N.K."/>
            <person name="Jamdar S.N."/>
            <person name="Kumar A."/>
            <person name="Makde R.D."/>
        </authorList>
    </citation>
    <scope>X-RAY CRYSTALLOGRAPHY (1.90 ANGSTROMS) OF 36-472 IN COMPLEX WITH ZN(2+)</scope>
</reference>
<gene>
    <name evidence="16" type="ordered locus">DR_0875</name>
</gene>
<dbReference type="EMBL" id="AE000513">
    <property type="protein sequence ID" value="AAF10451.1"/>
    <property type="molecule type" value="Genomic_DNA"/>
</dbReference>
<dbReference type="KEGG" id="dra:DR_0875"/>
<dbReference type="GO" id="GO:0008237">
    <property type="term" value="F:metallopeptidase activity"/>
    <property type="evidence" value="ECO:0007669"/>
    <property type="project" value="UniProtKB-KW"/>
</dbReference>
<dbReference type="GO" id="GO:0016285">
    <property type="term" value="F:alanyl aminopeptidase activity"/>
    <property type="evidence" value="ECO:0007669"/>
    <property type="project" value="UniProtKB-EC"/>
</dbReference>
<dbReference type="STRING" id="243230.DR_0875"/>
<evidence type="ECO:0000256" key="6">
    <source>
        <dbReference type="ARBA" id="ARBA00022490"/>
    </source>
</evidence>
<feature type="domain" description="Peptidase M1 membrane alanine aminopeptidase" evidence="14">
    <location>
        <begin position="307"/>
        <end position="451"/>
    </location>
</feature>
<comment type="similarity">
    <text evidence="3">Belongs to the peptidase M1 family.</text>
</comment>
<evidence type="ECO:0000259" key="15">
    <source>
        <dbReference type="Pfam" id="PF17900"/>
    </source>
</evidence>
<dbReference type="PIR" id="A75464">
    <property type="entry name" value="A75464"/>
</dbReference>
<evidence type="ECO:0000256" key="12">
    <source>
        <dbReference type="PIRSR" id="PIRSR634015-1"/>
    </source>
</evidence>
<evidence type="ECO:0000313" key="16">
    <source>
        <dbReference type="EMBL" id="AAF10451.1"/>
    </source>
</evidence>
<comment type="cofactor">
    <cofactor evidence="13">
        <name>Zn(2+)</name>
        <dbReference type="ChEBI" id="CHEBI:29105"/>
    </cofactor>
    <text evidence="13">Binds 1 zinc ion per subunit.</text>
</comment>
<dbReference type="PDB" id="6KOZ">
    <property type="method" value="X-ray"/>
    <property type="resolution" value="2.25 A"/>
    <property type="chains" value="A/B=36-472"/>
</dbReference>
<dbReference type="EnsemblBacteria" id="AAF10451">
    <property type="protein sequence ID" value="AAF10451"/>
    <property type="gene ID" value="DR_0875"/>
</dbReference>
<evidence type="ECO:0000313" key="17">
    <source>
        <dbReference type="Proteomes" id="UP000002524"/>
    </source>
</evidence>
<dbReference type="PDBsum" id="6KOZ"/>
<feature type="binding site" evidence="13">
    <location>
        <position position="345"/>
    </location>
    <ligand>
        <name>Zn(2+)</name>
        <dbReference type="ChEBI" id="CHEBI:29105"/>
        <note>catalytic</note>
    </ligand>
</feature>